<dbReference type="Proteomes" id="UP000661649">
    <property type="component" value="Unassembled WGS sequence"/>
</dbReference>
<accession>A0ABR7PFB1</accession>
<sequence>MRKYKNQKEKKLAEIYCNGCGKKITIKNEMIQEGMFHGEILWGYFSNKDTEHHEFDLCEACYDRITADFVIPLTVKKEKELL</sequence>
<protein>
    <recommendedName>
        <fullName evidence="3">Ribosomal-protein-alanine N-acetyltransferase</fullName>
    </recommendedName>
</protein>
<dbReference type="EMBL" id="JACRTP010000012">
    <property type="protein sequence ID" value="MBC8630021.1"/>
    <property type="molecule type" value="Genomic_DNA"/>
</dbReference>
<evidence type="ECO:0000313" key="1">
    <source>
        <dbReference type="EMBL" id="MBC8630021.1"/>
    </source>
</evidence>
<evidence type="ECO:0008006" key="3">
    <source>
        <dbReference type="Google" id="ProtNLM"/>
    </source>
</evidence>
<comment type="caution">
    <text evidence="1">The sequence shown here is derived from an EMBL/GenBank/DDBJ whole genome shotgun (WGS) entry which is preliminary data.</text>
</comment>
<keyword evidence="2" id="KW-1185">Reference proteome</keyword>
<organism evidence="1 2">
    <name type="scientific">Blautia stercoris</name>
    <dbReference type="NCBI Taxonomy" id="871664"/>
    <lineage>
        <taxon>Bacteria</taxon>
        <taxon>Bacillati</taxon>
        <taxon>Bacillota</taxon>
        <taxon>Clostridia</taxon>
        <taxon>Lachnospirales</taxon>
        <taxon>Lachnospiraceae</taxon>
        <taxon>Blautia</taxon>
    </lineage>
</organism>
<name>A0ABR7PFB1_9FIRM</name>
<reference evidence="1 2" key="1">
    <citation type="submission" date="2020-08" db="EMBL/GenBank/DDBJ databases">
        <title>Genome public.</title>
        <authorList>
            <person name="Liu C."/>
            <person name="Sun Q."/>
        </authorList>
    </citation>
    <scope>NUCLEOTIDE SEQUENCE [LARGE SCALE GENOMIC DNA]</scope>
    <source>
        <strain evidence="1 2">3_YM_SP_D4_24.mj</strain>
    </source>
</reference>
<gene>
    <name evidence="1" type="ORF">H8712_15695</name>
</gene>
<proteinExistence type="predicted"/>
<evidence type="ECO:0000313" key="2">
    <source>
        <dbReference type="Proteomes" id="UP000661649"/>
    </source>
</evidence>
<dbReference type="RefSeq" id="WP_022302612.1">
    <property type="nucleotide sequence ID" value="NZ_JACRTP010000012.1"/>
</dbReference>